<dbReference type="Proteomes" id="UP000184164">
    <property type="component" value="Unassembled WGS sequence"/>
</dbReference>
<dbReference type="STRING" id="1484053.SAMN05444274_108139"/>
<keyword evidence="2" id="KW-1185">Reference proteome</keyword>
<protein>
    <submittedName>
        <fullName evidence="1">Uncharacterized protein</fullName>
    </submittedName>
</protein>
<dbReference type="AlphaFoldDB" id="A0A1M5E9L8"/>
<name>A0A1M5E9L8_9BACT</name>
<evidence type="ECO:0000313" key="2">
    <source>
        <dbReference type="Proteomes" id="UP000184164"/>
    </source>
</evidence>
<proteinExistence type="predicted"/>
<dbReference type="EMBL" id="FQUM01000008">
    <property type="protein sequence ID" value="SHF75919.1"/>
    <property type="molecule type" value="Genomic_DNA"/>
</dbReference>
<accession>A0A1M5E9L8</accession>
<sequence>MTCSCEHKQLLSSLSDSVDGLNDVLYELRKCGYEISVNTTIVDVNDARAVRHPIIKISANFLSDKVDM</sequence>
<evidence type="ECO:0000313" key="1">
    <source>
        <dbReference type="EMBL" id="SHF75919.1"/>
    </source>
</evidence>
<gene>
    <name evidence="1" type="ORF">SAMN05444274_108139</name>
</gene>
<dbReference type="RefSeq" id="WP_139249759.1">
    <property type="nucleotide sequence ID" value="NZ_FQUM01000008.1"/>
</dbReference>
<reference evidence="1 2" key="1">
    <citation type="submission" date="2016-11" db="EMBL/GenBank/DDBJ databases">
        <authorList>
            <person name="Jaros S."/>
            <person name="Januszkiewicz K."/>
            <person name="Wedrychowicz H."/>
        </authorList>
    </citation>
    <scope>NUCLEOTIDE SEQUENCE [LARGE SCALE GENOMIC DNA]</scope>
    <source>
        <strain evidence="1 2">DSM 26910</strain>
    </source>
</reference>
<organism evidence="1 2">
    <name type="scientific">Mariniphaga anaerophila</name>
    <dbReference type="NCBI Taxonomy" id="1484053"/>
    <lineage>
        <taxon>Bacteria</taxon>
        <taxon>Pseudomonadati</taxon>
        <taxon>Bacteroidota</taxon>
        <taxon>Bacteroidia</taxon>
        <taxon>Marinilabiliales</taxon>
        <taxon>Prolixibacteraceae</taxon>
        <taxon>Mariniphaga</taxon>
    </lineage>
</organism>